<evidence type="ECO:0000256" key="5">
    <source>
        <dbReference type="ARBA" id="ARBA00022777"/>
    </source>
</evidence>
<keyword evidence="4" id="KW-0547">Nucleotide-binding</keyword>
<name>A0AAW4Q0T4_9EURY</name>
<evidence type="ECO:0000259" key="8">
    <source>
        <dbReference type="PROSITE" id="PS50109"/>
    </source>
</evidence>
<dbReference type="GO" id="GO:0030295">
    <property type="term" value="F:protein kinase activator activity"/>
    <property type="evidence" value="ECO:0007669"/>
    <property type="project" value="TreeGrafter"/>
</dbReference>
<dbReference type="SUPFAM" id="SSF55874">
    <property type="entry name" value="ATPase domain of HSP90 chaperone/DNA topoisomerase II/histidine kinase"/>
    <property type="match status" value="1"/>
</dbReference>
<dbReference type="EMBL" id="RKLR01000024">
    <property type="protein sequence ID" value="MBX0325957.1"/>
    <property type="molecule type" value="Genomic_DNA"/>
</dbReference>
<evidence type="ECO:0000256" key="7">
    <source>
        <dbReference type="ARBA" id="ARBA00023012"/>
    </source>
</evidence>
<evidence type="ECO:0000256" key="1">
    <source>
        <dbReference type="ARBA" id="ARBA00000085"/>
    </source>
</evidence>
<keyword evidence="7" id="KW-0902">Two-component regulatory system</keyword>
<feature type="non-terminal residue" evidence="9">
    <location>
        <position position="1"/>
    </location>
</feature>
<evidence type="ECO:0000313" key="9">
    <source>
        <dbReference type="EMBL" id="MBX0325957.1"/>
    </source>
</evidence>
<dbReference type="PROSITE" id="PS50109">
    <property type="entry name" value="HIS_KIN"/>
    <property type="match status" value="1"/>
</dbReference>
<dbReference type="Gene3D" id="3.30.565.10">
    <property type="entry name" value="Histidine kinase-like ATPase, C-terminal domain"/>
    <property type="match status" value="1"/>
</dbReference>
<feature type="domain" description="Histidine kinase" evidence="8">
    <location>
        <begin position="47"/>
        <end position="214"/>
    </location>
</feature>
<dbReference type="GO" id="GO:0004673">
    <property type="term" value="F:protein histidine kinase activity"/>
    <property type="evidence" value="ECO:0007669"/>
    <property type="project" value="UniProtKB-EC"/>
</dbReference>
<keyword evidence="10" id="KW-1185">Reference proteome</keyword>
<dbReference type="SMART" id="SM00387">
    <property type="entry name" value="HATPase_c"/>
    <property type="match status" value="1"/>
</dbReference>
<dbReference type="InterPro" id="IPR005467">
    <property type="entry name" value="His_kinase_dom"/>
</dbReference>
<dbReference type="Pfam" id="PF02518">
    <property type="entry name" value="HATPase_c"/>
    <property type="match status" value="1"/>
</dbReference>
<evidence type="ECO:0000256" key="3">
    <source>
        <dbReference type="ARBA" id="ARBA00022679"/>
    </source>
</evidence>
<evidence type="ECO:0000256" key="6">
    <source>
        <dbReference type="ARBA" id="ARBA00022840"/>
    </source>
</evidence>
<sequence length="221" mass="24662">REPDDDRSVLGRVDFPVLVVDGERLALSVANLSVLAVVRFCLSDGLVQQLLSIGNRIRDFQRVQDRAPTISTVDLVALVEHVTNSVNEKYPAARLDVESDVDEPALETDKESLELALRNLLENAIVHNGTEDPLVEMRVFETGDHQIVFEVRDRNDRIPQMEIETLEAGEESALQHGQGIGLWIVTWCLEYIDGELRFAYDEGNVVTVTLPRGDSPQDSDA</sequence>
<dbReference type="AlphaFoldDB" id="A0AAW4Q0T4"/>
<keyword evidence="6" id="KW-0067">ATP-binding</keyword>
<accession>A0AAW4Q0T4</accession>
<dbReference type="InterPro" id="IPR050351">
    <property type="entry name" value="BphY/WalK/GraS-like"/>
</dbReference>
<dbReference type="PANTHER" id="PTHR42878:SF7">
    <property type="entry name" value="SENSOR HISTIDINE KINASE GLRK"/>
    <property type="match status" value="1"/>
</dbReference>
<reference evidence="9 10" key="1">
    <citation type="submission" date="2021-06" db="EMBL/GenBank/DDBJ databases">
        <title>Halomicroarcula sp. a new haloarchaeum isolated from saline soil.</title>
        <authorList>
            <person name="Duran-Viseras A."/>
            <person name="Sanchez-Porro C."/>
            <person name="Ventosa A."/>
        </authorList>
    </citation>
    <scope>NUCLEOTIDE SEQUENCE [LARGE SCALE GENOMIC DNA]</scope>
    <source>
        <strain evidence="9 10">F13</strain>
    </source>
</reference>
<dbReference type="InterPro" id="IPR036890">
    <property type="entry name" value="HATPase_C_sf"/>
</dbReference>
<dbReference type="InterPro" id="IPR003594">
    <property type="entry name" value="HATPase_dom"/>
</dbReference>
<keyword evidence="3" id="KW-0808">Transferase</keyword>
<keyword evidence="5 9" id="KW-0418">Kinase</keyword>
<dbReference type="GO" id="GO:0007234">
    <property type="term" value="P:osmosensory signaling via phosphorelay pathway"/>
    <property type="evidence" value="ECO:0007669"/>
    <property type="project" value="TreeGrafter"/>
</dbReference>
<gene>
    <name evidence="9" type="ORF">EGH21_23355</name>
</gene>
<evidence type="ECO:0000256" key="2">
    <source>
        <dbReference type="ARBA" id="ARBA00012438"/>
    </source>
</evidence>
<dbReference type="Proteomes" id="UP001430377">
    <property type="component" value="Unassembled WGS sequence"/>
</dbReference>
<dbReference type="GO" id="GO:0005524">
    <property type="term" value="F:ATP binding"/>
    <property type="evidence" value="ECO:0007669"/>
    <property type="project" value="UniProtKB-KW"/>
</dbReference>
<dbReference type="PANTHER" id="PTHR42878">
    <property type="entry name" value="TWO-COMPONENT HISTIDINE KINASE"/>
    <property type="match status" value="1"/>
</dbReference>
<evidence type="ECO:0000256" key="4">
    <source>
        <dbReference type="ARBA" id="ARBA00022741"/>
    </source>
</evidence>
<proteinExistence type="predicted"/>
<comment type="caution">
    <text evidence="9">The sequence shown here is derived from an EMBL/GenBank/DDBJ whole genome shotgun (WGS) entry which is preliminary data.</text>
</comment>
<organism evidence="9 10">
    <name type="scientific">Haloarcula rubra</name>
    <dbReference type="NCBI Taxonomy" id="2487747"/>
    <lineage>
        <taxon>Archaea</taxon>
        <taxon>Methanobacteriati</taxon>
        <taxon>Methanobacteriota</taxon>
        <taxon>Stenosarchaea group</taxon>
        <taxon>Halobacteria</taxon>
        <taxon>Halobacteriales</taxon>
        <taxon>Haloarculaceae</taxon>
        <taxon>Haloarcula</taxon>
    </lineage>
</organism>
<dbReference type="EC" id="2.7.13.3" evidence="2"/>
<evidence type="ECO:0000313" key="10">
    <source>
        <dbReference type="Proteomes" id="UP001430377"/>
    </source>
</evidence>
<protein>
    <recommendedName>
        <fullName evidence="2">histidine kinase</fullName>
        <ecNumber evidence="2">2.7.13.3</ecNumber>
    </recommendedName>
</protein>
<comment type="catalytic activity">
    <reaction evidence="1">
        <text>ATP + protein L-histidine = ADP + protein N-phospho-L-histidine.</text>
        <dbReference type="EC" id="2.7.13.3"/>
    </reaction>
</comment>
<dbReference type="GO" id="GO:0000156">
    <property type="term" value="F:phosphorelay response regulator activity"/>
    <property type="evidence" value="ECO:0007669"/>
    <property type="project" value="TreeGrafter"/>
</dbReference>